<sequence>MLDHGQARTPGGAVPGAPARGTFRMIGRARAPVLRNVPLASRRSGSDPWMRVSEAPDR</sequence>
<dbReference type="AlphaFoldDB" id="A0A2U1EBI2"/>
<keyword evidence="3" id="KW-1185">Reference proteome</keyword>
<feature type="region of interest" description="Disordered" evidence="1">
    <location>
        <begin position="1"/>
        <end position="21"/>
    </location>
</feature>
<feature type="compositionally biased region" description="Low complexity" evidence="1">
    <location>
        <begin position="7"/>
        <end position="21"/>
    </location>
</feature>
<organism evidence="2 3">
    <name type="scientific">Actinomycetospora cinnamomea</name>
    <dbReference type="NCBI Taxonomy" id="663609"/>
    <lineage>
        <taxon>Bacteria</taxon>
        <taxon>Bacillati</taxon>
        <taxon>Actinomycetota</taxon>
        <taxon>Actinomycetes</taxon>
        <taxon>Pseudonocardiales</taxon>
        <taxon>Pseudonocardiaceae</taxon>
        <taxon>Actinomycetospora</taxon>
    </lineage>
</organism>
<evidence type="ECO:0000256" key="1">
    <source>
        <dbReference type="SAM" id="MobiDB-lite"/>
    </source>
</evidence>
<evidence type="ECO:0000313" key="2">
    <source>
        <dbReference type="EMBL" id="PVY97304.1"/>
    </source>
</evidence>
<proteinExistence type="predicted"/>
<reference evidence="2 3" key="1">
    <citation type="submission" date="2018-04" db="EMBL/GenBank/DDBJ databases">
        <title>Genomic Encyclopedia of Type Strains, Phase IV (KMG-IV): sequencing the most valuable type-strain genomes for metagenomic binning, comparative biology and taxonomic classification.</title>
        <authorList>
            <person name="Goeker M."/>
        </authorList>
    </citation>
    <scope>NUCLEOTIDE SEQUENCE [LARGE SCALE GENOMIC DNA]</scope>
    <source>
        <strain evidence="2 3">DSM 45771</strain>
    </source>
</reference>
<comment type="caution">
    <text evidence="2">The sequence shown here is derived from an EMBL/GenBank/DDBJ whole genome shotgun (WGS) entry which is preliminary data.</text>
</comment>
<evidence type="ECO:0000313" key="3">
    <source>
        <dbReference type="Proteomes" id="UP000245639"/>
    </source>
</evidence>
<dbReference type="EMBL" id="QEKW01000025">
    <property type="protein sequence ID" value="PVY97304.1"/>
    <property type="molecule type" value="Genomic_DNA"/>
</dbReference>
<feature type="region of interest" description="Disordered" evidence="1">
    <location>
        <begin position="39"/>
        <end position="58"/>
    </location>
</feature>
<gene>
    <name evidence="2" type="ORF">C8D89_12546</name>
</gene>
<accession>A0A2U1EBI2</accession>
<dbReference type="Proteomes" id="UP000245639">
    <property type="component" value="Unassembled WGS sequence"/>
</dbReference>
<name>A0A2U1EBI2_9PSEU</name>
<protein>
    <submittedName>
        <fullName evidence="2">Uncharacterized protein</fullName>
    </submittedName>
</protein>